<evidence type="ECO:0008006" key="3">
    <source>
        <dbReference type="Google" id="ProtNLM"/>
    </source>
</evidence>
<evidence type="ECO:0000313" key="2">
    <source>
        <dbReference type="Proteomes" id="UP001594351"/>
    </source>
</evidence>
<comment type="caution">
    <text evidence="1">The sequence shown here is derived from an EMBL/GenBank/DDBJ whole genome shotgun (WGS) entry which is preliminary data.</text>
</comment>
<evidence type="ECO:0000313" key="1">
    <source>
        <dbReference type="EMBL" id="MFC1852314.1"/>
    </source>
</evidence>
<dbReference type="Proteomes" id="UP001594351">
    <property type="component" value="Unassembled WGS sequence"/>
</dbReference>
<protein>
    <recommendedName>
        <fullName evidence="3">Phosphatase PAP2 family protein</fullName>
    </recommendedName>
</protein>
<accession>A0ABV6Z1M9</accession>
<sequence>MPMHQIDIERVETRVFERDTLFTRSVRSILRSIIIPFSDPQHKEAYKEQFAIASRNVEITVEDLFKFSVRHPLKMALVMGVTRNWLTTYFGAQNDSKHKERFLVYTQFDNKIPFIPAADIMYTYMLAQIAFVANEISKYLSWSEMKNITESFVALNNLGVSVFKQYPTVIPRFFDHNRLSLKVIQFIDGPVNCCPSLHIAYSVFLDNVARTIFGDTKKETFQAIRYSTIRMFNSVLYTKQHALIDVAFGILCAEIIYKRRVAHDFNNLFCLFESLRLEHPDIDYTEIVRIYTEGVAIYQKLDNLPETIGTYLTANGYLQVDPDAALSTCYFDTKQKKLIVQKDHGA</sequence>
<keyword evidence="2" id="KW-1185">Reference proteome</keyword>
<name>A0ABV6Z1M9_UNCC1</name>
<organism evidence="1 2">
    <name type="scientific">candidate division CSSED10-310 bacterium</name>
    <dbReference type="NCBI Taxonomy" id="2855610"/>
    <lineage>
        <taxon>Bacteria</taxon>
        <taxon>Bacteria division CSSED10-310</taxon>
    </lineage>
</organism>
<reference evidence="1 2" key="1">
    <citation type="submission" date="2024-09" db="EMBL/GenBank/DDBJ databases">
        <title>Laminarin stimulates single cell rates of sulfate reduction while oxygen inhibits transcriptomic activity in coastal marine sediment.</title>
        <authorList>
            <person name="Lindsay M."/>
            <person name="Orcutt B."/>
            <person name="Emerson D."/>
            <person name="Stepanauskas R."/>
            <person name="D'Angelo T."/>
        </authorList>
    </citation>
    <scope>NUCLEOTIDE SEQUENCE [LARGE SCALE GENOMIC DNA]</scope>
    <source>
        <strain evidence="1">SAG AM-311-K15</strain>
    </source>
</reference>
<proteinExistence type="predicted"/>
<gene>
    <name evidence="1" type="ORF">ACFL27_19120</name>
</gene>
<dbReference type="EMBL" id="JBHPBY010000296">
    <property type="protein sequence ID" value="MFC1852314.1"/>
    <property type="molecule type" value="Genomic_DNA"/>
</dbReference>